<keyword evidence="2" id="KW-1185">Reference proteome</keyword>
<name>A0ACC0TT74_9AGAM</name>
<dbReference type="EMBL" id="JAGFNK010000770">
    <property type="protein sequence ID" value="KAI9440264.1"/>
    <property type="molecule type" value="Genomic_DNA"/>
</dbReference>
<evidence type="ECO:0000313" key="2">
    <source>
        <dbReference type="Proteomes" id="UP001207468"/>
    </source>
</evidence>
<reference evidence="1" key="1">
    <citation type="submission" date="2021-03" db="EMBL/GenBank/DDBJ databases">
        <title>Evolutionary priming and transition to the ectomycorrhizal habit in an iconic lineage of mushroom-forming fungi: is preadaptation a requirement?</title>
        <authorList>
            <consortium name="DOE Joint Genome Institute"/>
            <person name="Looney B.P."/>
            <person name="Miyauchi S."/>
            <person name="Morin E."/>
            <person name="Drula E."/>
            <person name="Courty P.E."/>
            <person name="Chicoki N."/>
            <person name="Fauchery L."/>
            <person name="Kohler A."/>
            <person name="Kuo A."/>
            <person name="LaButti K."/>
            <person name="Pangilinan J."/>
            <person name="Lipzen A."/>
            <person name="Riley R."/>
            <person name="Andreopoulos W."/>
            <person name="He G."/>
            <person name="Johnson J."/>
            <person name="Barry K.W."/>
            <person name="Grigoriev I.V."/>
            <person name="Nagy L."/>
            <person name="Hibbett D."/>
            <person name="Henrissat B."/>
            <person name="Matheny P.B."/>
            <person name="Labbe J."/>
            <person name="Martin A.F."/>
        </authorList>
    </citation>
    <scope>NUCLEOTIDE SEQUENCE</scope>
    <source>
        <strain evidence="1">BPL698</strain>
    </source>
</reference>
<dbReference type="Proteomes" id="UP001207468">
    <property type="component" value="Unassembled WGS sequence"/>
</dbReference>
<organism evidence="1 2">
    <name type="scientific">Russula earlei</name>
    <dbReference type="NCBI Taxonomy" id="71964"/>
    <lineage>
        <taxon>Eukaryota</taxon>
        <taxon>Fungi</taxon>
        <taxon>Dikarya</taxon>
        <taxon>Basidiomycota</taxon>
        <taxon>Agaricomycotina</taxon>
        <taxon>Agaricomycetes</taxon>
        <taxon>Russulales</taxon>
        <taxon>Russulaceae</taxon>
        <taxon>Russula</taxon>
    </lineage>
</organism>
<comment type="caution">
    <text evidence="1">The sequence shown here is derived from an EMBL/GenBank/DDBJ whole genome shotgun (WGS) entry which is preliminary data.</text>
</comment>
<proteinExistence type="predicted"/>
<accession>A0ACC0TT74</accession>
<gene>
    <name evidence="1" type="ORF">F5148DRAFT_1371660</name>
</gene>
<protein>
    <submittedName>
        <fullName evidence="1">Uncharacterized protein</fullName>
    </submittedName>
</protein>
<sequence>MAMWSAEQKGAGSKVVPQDAMHTCERERSRAQGSEMTMKGQDTMGSEPLVKVHAYVCGRSEGKPRLWLGPRRLWLSKTPGWAKAVKPGLAPAWPGLGHGFYYDNGSIRSLSTSLALPLNAFIPSVFKSEHGSSPHFNLRHDTIAVRLRIAPSQDHPSSIVLASATRLRTDPYDAFIIVTIVLPEGSLPTRLAPDIIAASPRTRGFAVGGL</sequence>
<evidence type="ECO:0000313" key="1">
    <source>
        <dbReference type="EMBL" id="KAI9440264.1"/>
    </source>
</evidence>